<reference evidence="1 2" key="1">
    <citation type="submission" date="2014-05" db="EMBL/GenBank/DDBJ databases">
        <title>Draft Genome Sequence of Kitasatospora cheerisanensis KCTC 2395.</title>
        <authorList>
            <person name="Nam D.H."/>
        </authorList>
    </citation>
    <scope>NUCLEOTIDE SEQUENCE [LARGE SCALE GENOMIC DNA]</scope>
    <source>
        <strain evidence="1 2">KCTC 2395</strain>
    </source>
</reference>
<accession>A0A066YU97</accession>
<comment type="caution">
    <text evidence="1">The sequence shown here is derived from an EMBL/GenBank/DDBJ whole genome shotgun (WGS) entry which is preliminary data.</text>
</comment>
<dbReference type="HOGENOM" id="CLU_2806751_0_0_11"/>
<proteinExistence type="predicted"/>
<keyword evidence="2" id="KW-1185">Reference proteome</keyword>
<organism evidence="1 2">
    <name type="scientific">Kitasatospora cheerisanensis KCTC 2395</name>
    <dbReference type="NCBI Taxonomy" id="1348663"/>
    <lineage>
        <taxon>Bacteria</taxon>
        <taxon>Bacillati</taxon>
        <taxon>Actinomycetota</taxon>
        <taxon>Actinomycetes</taxon>
        <taxon>Kitasatosporales</taxon>
        <taxon>Streptomycetaceae</taxon>
        <taxon>Kitasatospora</taxon>
    </lineage>
</organism>
<protein>
    <submittedName>
        <fullName evidence="1">Uncharacterized protein</fullName>
    </submittedName>
</protein>
<dbReference type="Proteomes" id="UP000027178">
    <property type="component" value="Unassembled WGS sequence"/>
</dbReference>
<gene>
    <name evidence="1" type="ORF">KCH_33190</name>
</gene>
<name>A0A066YU97_9ACTN</name>
<dbReference type="PATRIC" id="fig|1348663.4.peg.3193"/>
<dbReference type="AlphaFoldDB" id="A0A066YU97"/>
<dbReference type="EMBL" id="JNBY01000089">
    <property type="protein sequence ID" value="KDN84792.1"/>
    <property type="molecule type" value="Genomic_DNA"/>
</dbReference>
<evidence type="ECO:0000313" key="1">
    <source>
        <dbReference type="EMBL" id="KDN84792.1"/>
    </source>
</evidence>
<sequence>MGLRPLELRLRHCSPPEDSSVRRTTSVGLDRVIGTGRWWRPIAVPRVGVPEGSRAEPGRVNVRVPSF</sequence>
<evidence type="ECO:0000313" key="2">
    <source>
        <dbReference type="Proteomes" id="UP000027178"/>
    </source>
</evidence>